<evidence type="ECO:0000256" key="12">
    <source>
        <dbReference type="SAM" id="Coils"/>
    </source>
</evidence>
<dbReference type="PROSITE" id="PS00108">
    <property type="entry name" value="PROTEIN_KINASE_ST"/>
    <property type="match status" value="1"/>
</dbReference>
<evidence type="ECO:0000313" key="14">
    <source>
        <dbReference type="EMBL" id="KAF5181944.1"/>
    </source>
</evidence>
<evidence type="ECO:0000256" key="2">
    <source>
        <dbReference type="ARBA" id="ARBA00012425"/>
    </source>
</evidence>
<evidence type="ECO:0000256" key="6">
    <source>
        <dbReference type="ARBA" id="ARBA00022777"/>
    </source>
</evidence>
<reference evidence="14 15" key="1">
    <citation type="submission" date="2020-06" db="EMBL/GenBank/DDBJ databases">
        <title>Transcriptomic and genomic resources for Thalictrum thalictroides and T. hernandezii: Facilitating candidate gene discovery in an emerging model plant lineage.</title>
        <authorList>
            <person name="Arias T."/>
            <person name="Riano-Pachon D.M."/>
            <person name="Di Stilio V.S."/>
        </authorList>
    </citation>
    <scope>NUCLEOTIDE SEQUENCE [LARGE SCALE GENOMIC DNA]</scope>
    <source>
        <strain evidence="15">cv. WT478/WT964</strain>
        <tissue evidence="14">Leaves</tissue>
    </source>
</reference>
<comment type="similarity">
    <text evidence="1">Belongs to the protein kinase superfamily. CMGC Ser/Thr protein kinase family. CDC2/CDKX subfamily.</text>
</comment>
<dbReference type="Gene3D" id="3.30.200.20">
    <property type="entry name" value="Phosphorylase Kinase, domain 1"/>
    <property type="match status" value="1"/>
</dbReference>
<dbReference type="GO" id="GO:0005524">
    <property type="term" value="F:ATP binding"/>
    <property type="evidence" value="ECO:0007669"/>
    <property type="project" value="UniProtKB-UniRule"/>
</dbReference>
<evidence type="ECO:0000256" key="7">
    <source>
        <dbReference type="ARBA" id="ARBA00022840"/>
    </source>
</evidence>
<protein>
    <recommendedName>
        <fullName evidence="2">cyclin-dependent kinase</fullName>
        <ecNumber evidence="2">2.7.11.22</ecNumber>
    </recommendedName>
</protein>
<dbReference type="AlphaFoldDB" id="A0A7J6VA26"/>
<evidence type="ECO:0000256" key="3">
    <source>
        <dbReference type="ARBA" id="ARBA00022527"/>
    </source>
</evidence>
<dbReference type="OrthoDB" id="1732493at2759"/>
<dbReference type="SUPFAM" id="SSF56112">
    <property type="entry name" value="Protein kinase-like (PK-like)"/>
    <property type="match status" value="1"/>
</dbReference>
<evidence type="ECO:0000313" key="15">
    <source>
        <dbReference type="Proteomes" id="UP000554482"/>
    </source>
</evidence>
<feature type="coiled-coil region" evidence="12">
    <location>
        <begin position="194"/>
        <end position="231"/>
    </location>
</feature>
<comment type="catalytic activity">
    <reaction evidence="8">
        <text>L-threonyl-[protein] + ATP = O-phospho-L-threonyl-[protein] + ADP + H(+)</text>
        <dbReference type="Rhea" id="RHEA:46608"/>
        <dbReference type="Rhea" id="RHEA-COMP:11060"/>
        <dbReference type="Rhea" id="RHEA-COMP:11605"/>
        <dbReference type="ChEBI" id="CHEBI:15378"/>
        <dbReference type="ChEBI" id="CHEBI:30013"/>
        <dbReference type="ChEBI" id="CHEBI:30616"/>
        <dbReference type="ChEBI" id="CHEBI:61977"/>
        <dbReference type="ChEBI" id="CHEBI:456216"/>
        <dbReference type="EC" id="2.7.11.22"/>
    </reaction>
</comment>
<dbReference type="InterPro" id="IPR011009">
    <property type="entry name" value="Kinase-like_dom_sf"/>
</dbReference>
<keyword evidence="5 10" id="KW-0547">Nucleotide-binding</keyword>
<evidence type="ECO:0000256" key="5">
    <source>
        <dbReference type="ARBA" id="ARBA00022741"/>
    </source>
</evidence>
<organism evidence="14 15">
    <name type="scientific">Thalictrum thalictroides</name>
    <name type="common">Rue-anemone</name>
    <name type="synonym">Anemone thalictroides</name>
    <dbReference type="NCBI Taxonomy" id="46969"/>
    <lineage>
        <taxon>Eukaryota</taxon>
        <taxon>Viridiplantae</taxon>
        <taxon>Streptophyta</taxon>
        <taxon>Embryophyta</taxon>
        <taxon>Tracheophyta</taxon>
        <taxon>Spermatophyta</taxon>
        <taxon>Magnoliopsida</taxon>
        <taxon>Ranunculales</taxon>
        <taxon>Ranunculaceae</taxon>
        <taxon>Thalictroideae</taxon>
        <taxon>Thalictrum</taxon>
    </lineage>
</organism>
<dbReference type="Proteomes" id="UP000554482">
    <property type="component" value="Unassembled WGS sequence"/>
</dbReference>
<name>A0A7J6VA26_THATH</name>
<dbReference type="GO" id="GO:0004693">
    <property type="term" value="F:cyclin-dependent protein serine/threonine kinase activity"/>
    <property type="evidence" value="ECO:0007669"/>
    <property type="project" value="UniProtKB-EC"/>
</dbReference>
<dbReference type="Gene3D" id="1.10.510.10">
    <property type="entry name" value="Transferase(Phosphotransferase) domain 1"/>
    <property type="match status" value="1"/>
</dbReference>
<dbReference type="PROSITE" id="PS50011">
    <property type="entry name" value="PROTEIN_KINASE_DOM"/>
    <property type="match status" value="1"/>
</dbReference>
<evidence type="ECO:0000256" key="11">
    <source>
        <dbReference type="RuleBase" id="RU000304"/>
    </source>
</evidence>
<keyword evidence="3 11" id="KW-0723">Serine/threonine-protein kinase</keyword>
<dbReference type="PANTHER" id="PTHR24056:SF171">
    <property type="entry name" value="CYCLIN-DEPENDENT KINASE 20"/>
    <property type="match status" value="1"/>
</dbReference>
<dbReference type="EC" id="2.7.11.22" evidence="2"/>
<dbReference type="InterPro" id="IPR050108">
    <property type="entry name" value="CDK"/>
</dbReference>
<evidence type="ECO:0000259" key="13">
    <source>
        <dbReference type="PROSITE" id="PS50011"/>
    </source>
</evidence>
<dbReference type="PROSITE" id="PS00107">
    <property type="entry name" value="PROTEIN_KINASE_ATP"/>
    <property type="match status" value="1"/>
</dbReference>
<dbReference type="InterPro" id="IPR017441">
    <property type="entry name" value="Protein_kinase_ATP_BS"/>
</dbReference>
<keyword evidence="12" id="KW-0175">Coiled coil</keyword>
<dbReference type="SMART" id="SM00220">
    <property type="entry name" value="S_TKc"/>
    <property type="match status" value="1"/>
</dbReference>
<dbReference type="PANTHER" id="PTHR24056">
    <property type="entry name" value="CELL DIVISION PROTEIN KINASE"/>
    <property type="match status" value="1"/>
</dbReference>
<comment type="catalytic activity">
    <reaction evidence="9">
        <text>L-seryl-[protein] + ATP = O-phospho-L-seryl-[protein] + ADP + H(+)</text>
        <dbReference type="Rhea" id="RHEA:17989"/>
        <dbReference type="Rhea" id="RHEA-COMP:9863"/>
        <dbReference type="Rhea" id="RHEA-COMP:11604"/>
        <dbReference type="ChEBI" id="CHEBI:15378"/>
        <dbReference type="ChEBI" id="CHEBI:29999"/>
        <dbReference type="ChEBI" id="CHEBI:30616"/>
        <dbReference type="ChEBI" id="CHEBI:83421"/>
        <dbReference type="ChEBI" id="CHEBI:456216"/>
        <dbReference type="EC" id="2.7.11.22"/>
    </reaction>
</comment>
<dbReference type="EMBL" id="JABWDY010035510">
    <property type="protein sequence ID" value="KAF5181944.1"/>
    <property type="molecule type" value="Genomic_DNA"/>
</dbReference>
<sequence length="459" mass="52329">MDYDSDSPPRSWSIYNRKEITQTYEILQPIGSGTYSDVYKARRLSDNLIVALKEIHDYQSAYREIEALQILQDSPNVVNLIEYFWQENEDAVLVLEYLRTDLSFVIKEAKRNWENGITLGEIKRWMIQILNGVDACHRNSIVHRDLKPANLLINDDGVLKLADFGQARILAEPGAVNGGSNLYEQNYSNEIWSQQQAENISEIENARVETLENQEQERKDFKAEVLDGTDKNNFHEGNTSCLANCTRDMEDDPLNSSYSNDREGNRDGSGTFTSCVGTRWFKAPELLYGSTDYGLEIDLWSLGCIFAELLKLEPLFPGTSDIDQLIRIINVLGNLTEEFWPGCSNLPDYGKIFFEKIERPLGLEGCLPSYSSNDIRPIEKLLCYNPASRATAVELLNDRYFYAEPLPVTLSELRVPSTTSEHGERSPKEWFDHNYMGSDSDLEEFSLSTTGTDFSIRFS</sequence>
<evidence type="ECO:0000256" key="4">
    <source>
        <dbReference type="ARBA" id="ARBA00022679"/>
    </source>
</evidence>
<gene>
    <name evidence="14" type="ORF">FRX31_028468</name>
</gene>
<dbReference type="InterPro" id="IPR000719">
    <property type="entry name" value="Prot_kinase_dom"/>
</dbReference>
<evidence type="ECO:0000256" key="8">
    <source>
        <dbReference type="ARBA" id="ARBA00047811"/>
    </source>
</evidence>
<dbReference type="Pfam" id="PF00069">
    <property type="entry name" value="Pkinase"/>
    <property type="match status" value="2"/>
</dbReference>
<keyword evidence="15" id="KW-1185">Reference proteome</keyword>
<dbReference type="GO" id="GO:0005634">
    <property type="term" value="C:nucleus"/>
    <property type="evidence" value="ECO:0007669"/>
    <property type="project" value="TreeGrafter"/>
</dbReference>
<evidence type="ECO:0000256" key="10">
    <source>
        <dbReference type="PROSITE-ProRule" id="PRU10141"/>
    </source>
</evidence>
<evidence type="ECO:0000256" key="1">
    <source>
        <dbReference type="ARBA" id="ARBA00006485"/>
    </source>
</evidence>
<dbReference type="FunFam" id="3.30.200.20:FF:000664">
    <property type="entry name" value="Cyclin-dependent kinase F-1"/>
    <property type="match status" value="1"/>
</dbReference>
<keyword evidence="6 14" id="KW-0418">Kinase</keyword>
<comment type="caution">
    <text evidence="14">The sequence shown here is derived from an EMBL/GenBank/DDBJ whole genome shotgun (WGS) entry which is preliminary data.</text>
</comment>
<feature type="domain" description="Protein kinase" evidence="13">
    <location>
        <begin position="24"/>
        <end position="401"/>
    </location>
</feature>
<evidence type="ECO:0000256" key="9">
    <source>
        <dbReference type="ARBA" id="ARBA00048367"/>
    </source>
</evidence>
<dbReference type="InterPro" id="IPR008271">
    <property type="entry name" value="Ser/Thr_kinase_AS"/>
</dbReference>
<accession>A0A7J6VA26</accession>
<keyword evidence="7 10" id="KW-0067">ATP-binding</keyword>
<keyword evidence="4" id="KW-0808">Transferase</keyword>
<feature type="binding site" evidence="10">
    <location>
        <position position="53"/>
    </location>
    <ligand>
        <name>ATP</name>
        <dbReference type="ChEBI" id="CHEBI:30616"/>
    </ligand>
</feature>
<proteinExistence type="inferred from homology"/>